<keyword evidence="2" id="KW-0479">Metal-binding</keyword>
<dbReference type="EMBL" id="VWRR01000001">
    <property type="protein sequence ID" value="KAF6005258.1"/>
    <property type="molecule type" value="Genomic_DNA"/>
</dbReference>
<comment type="caution">
    <text evidence="5">The sequence shown here is derived from an EMBL/GenBank/DDBJ whole genome shotgun (WGS) entry which is preliminary data.</text>
</comment>
<dbReference type="SUPFAM" id="SSF53187">
    <property type="entry name" value="Zn-dependent exopeptidases"/>
    <property type="match status" value="1"/>
</dbReference>
<feature type="region of interest" description="Disordered" evidence="4">
    <location>
        <begin position="267"/>
        <end position="289"/>
    </location>
</feature>
<evidence type="ECO:0000256" key="3">
    <source>
        <dbReference type="ARBA" id="ARBA00022801"/>
    </source>
</evidence>
<protein>
    <recommendedName>
        <fullName evidence="7">Metallopeptidase M20</fullName>
    </recommendedName>
</protein>
<dbReference type="Pfam" id="PF01546">
    <property type="entry name" value="Peptidase_M20"/>
    <property type="match status" value="1"/>
</dbReference>
<dbReference type="OrthoDB" id="7832001at2759"/>
<evidence type="ECO:0000313" key="6">
    <source>
        <dbReference type="Proteomes" id="UP000530660"/>
    </source>
</evidence>
<dbReference type="Gene3D" id="3.40.630.10">
    <property type="entry name" value="Zn peptidases"/>
    <property type="match status" value="1"/>
</dbReference>
<dbReference type="PANTHER" id="PTHR43270">
    <property type="entry name" value="BETA-ALA-HIS DIPEPTIDASE"/>
    <property type="match status" value="1"/>
</dbReference>
<dbReference type="AlphaFoldDB" id="A0A7J7IQG5"/>
<dbReference type="Proteomes" id="UP000530660">
    <property type="component" value="Unassembled WGS sequence"/>
</dbReference>
<evidence type="ECO:0000256" key="2">
    <source>
        <dbReference type="ARBA" id="ARBA00022723"/>
    </source>
</evidence>
<evidence type="ECO:0000256" key="4">
    <source>
        <dbReference type="SAM" id="MobiDB-lite"/>
    </source>
</evidence>
<reference evidence="5 6" key="1">
    <citation type="journal article" date="2020" name="J. Phycol.">
        <title>Comparative genome analysis reveals Cyanidiococcus gen. nov., a new extremophilic red algal genus sister to Cyanidioschyzon (Cyanidioschyzonaceae, Rhodophyta).</title>
        <authorList>
            <person name="Liu S.-L."/>
            <person name="Chiang Y.-R."/>
            <person name="Yoon H.S."/>
            <person name="Fu H.-Y."/>
        </authorList>
    </citation>
    <scope>NUCLEOTIDE SEQUENCE [LARGE SCALE GENOMIC DNA]</scope>
    <source>
        <strain evidence="5 6">THAL066</strain>
    </source>
</reference>
<name>A0A7J7IQG5_9RHOD</name>
<dbReference type="GO" id="GO:0046872">
    <property type="term" value="F:metal ion binding"/>
    <property type="evidence" value="ECO:0007669"/>
    <property type="project" value="UniProtKB-KW"/>
</dbReference>
<evidence type="ECO:0000256" key="1">
    <source>
        <dbReference type="ARBA" id="ARBA00022670"/>
    </source>
</evidence>
<proteinExistence type="predicted"/>
<dbReference type="PANTHER" id="PTHR43270:SF8">
    <property type="entry name" value="DI- AND TRIPEPTIDASE DUG2-RELATED"/>
    <property type="match status" value="1"/>
</dbReference>
<organism evidence="5 6">
    <name type="scientific">Cyanidiococcus yangmingshanensis</name>
    <dbReference type="NCBI Taxonomy" id="2690220"/>
    <lineage>
        <taxon>Eukaryota</taxon>
        <taxon>Rhodophyta</taxon>
        <taxon>Bangiophyceae</taxon>
        <taxon>Cyanidiales</taxon>
        <taxon>Cyanidiaceae</taxon>
        <taxon>Cyanidiococcus</taxon>
    </lineage>
</organism>
<dbReference type="GO" id="GO:0006508">
    <property type="term" value="P:proteolysis"/>
    <property type="evidence" value="ECO:0007669"/>
    <property type="project" value="UniProtKB-KW"/>
</dbReference>
<dbReference type="InterPro" id="IPR002933">
    <property type="entry name" value="Peptidase_M20"/>
</dbReference>
<evidence type="ECO:0000313" key="5">
    <source>
        <dbReference type="EMBL" id="KAF6005258.1"/>
    </source>
</evidence>
<dbReference type="InterPro" id="IPR051458">
    <property type="entry name" value="Cyt/Met_Dipeptidase"/>
</dbReference>
<accession>A0A7J7IQG5</accession>
<dbReference type="GO" id="GO:0006751">
    <property type="term" value="P:glutathione catabolic process"/>
    <property type="evidence" value="ECO:0007669"/>
    <property type="project" value="TreeGrafter"/>
</dbReference>
<gene>
    <name evidence="5" type="ORF">F1559_003560</name>
</gene>
<sequence length="470" mass="51965">MQNPYLLPLRSPRLKLGDFEPSSVAAFERALRTAIRFRSISADANHSNYRDESFRCARWFSHLLESLGADVRMVQSIDGKNPLVLARFADVLVRTRTQSSSAHTPQGITFPLNGHNETCHRQNIVFYGHYDVVPAFRDEGWLYEPFDLHVVDGYFYGRGATDNKGPILSMIFAVADLLQQRLQSTTSGVQHSTSEIISKSDTDQYAMTNDLEGTGRPKFEPDSGSPVFDPLVLSTDVVLVLDGEGEAASAGFHEAITTVKEWIAGNDTARQSQDASKSERERTSSSRTNPAETVCILHANSLWVDDMRPCITYGMRGQVVLSVQVTGPARNLHSGFDGGAIVEPAVDLLAILATLTDSKGTPVVPGFFDEVRELIPRERDWYAAIGFDKSIYMKQLGVPRLATDSETDLLHKRWSQPCLSVTDLSTSVDCNAESEIIGEERLWAYQCCFLTDSAIRASNDRNSDGSKPTS</sequence>
<dbReference type="Gene3D" id="3.30.70.360">
    <property type="match status" value="1"/>
</dbReference>
<evidence type="ECO:0008006" key="7">
    <source>
        <dbReference type="Google" id="ProtNLM"/>
    </source>
</evidence>
<keyword evidence="1" id="KW-0645">Protease</keyword>
<dbReference type="GO" id="GO:0008233">
    <property type="term" value="F:peptidase activity"/>
    <property type="evidence" value="ECO:0007669"/>
    <property type="project" value="UniProtKB-KW"/>
</dbReference>
<keyword evidence="3" id="KW-0378">Hydrolase</keyword>
<keyword evidence="6" id="KW-1185">Reference proteome</keyword>